<gene>
    <name evidence="1" type="ORF">S01H4_25282</name>
</gene>
<name>X1C043_9ZZZZ</name>
<organism evidence="1">
    <name type="scientific">marine sediment metagenome</name>
    <dbReference type="NCBI Taxonomy" id="412755"/>
    <lineage>
        <taxon>unclassified sequences</taxon>
        <taxon>metagenomes</taxon>
        <taxon>ecological metagenomes</taxon>
    </lineage>
</organism>
<reference evidence="1" key="1">
    <citation type="journal article" date="2014" name="Front. Microbiol.">
        <title>High frequency of phylogenetically diverse reductive dehalogenase-homologous genes in deep subseafloor sedimentary metagenomes.</title>
        <authorList>
            <person name="Kawai M."/>
            <person name="Futagami T."/>
            <person name="Toyoda A."/>
            <person name="Takaki Y."/>
            <person name="Nishi S."/>
            <person name="Hori S."/>
            <person name="Arai W."/>
            <person name="Tsubouchi T."/>
            <person name="Morono Y."/>
            <person name="Uchiyama I."/>
            <person name="Ito T."/>
            <person name="Fujiyama A."/>
            <person name="Inagaki F."/>
            <person name="Takami H."/>
        </authorList>
    </citation>
    <scope>NUCLEOTIDE SEQUENCE</scope>
    <source>
        <strain evidence="1">Expedition CK06-06</strain>
    </source>
</reference>
<proteinExistence type="predicted"/>
<sequence>MTAVIGNGHMQIFLIIDDKKREIQAAGPPNTQRGAEWLRHGQLGAIFQP</sequence>
<comment type="caution">
    <text evidence="1">The sequence shown here is derived from an EMBL/GenBank/DDBJ whole genome shotgun (WGS) entry which is preliminary data.</text>
</comment>
<dbReference type="EMBL" id="BART01012007">
    <property type="protein sequence ID" value="GAG89838.1"/>
    <property type="molecule type" value="Genomic_DNA"/>
</dbReference>
<protein>
    <submittedName>
        <fullName evidence="1">Uncharacterized protein</fullName>
    </submittedName>
</protein>
<accession>X1C043</accession>
<dbReference type="AlphaFoldDB" id="X1C043"/>
<evidence type="ECO:0000313" key="1">
    <source>
        <dbReference type="EMBL" id="GAG89838.1"/>
    </source>
</evidence>